<keyword evidence="3" id="KW-1185">Reference proteome</keyword>
<dbReference type="Pfam" id="PF01661">
    <property type="entry name" value="Macro"/>
    <property type="match status" value="1"/>
</dbReference>
<sequence length="200" mass="21855">MSAVIFHLRDRARPMVEAWQRYFEGHPEVRPTVGDIFGEPVDTVVSPANCFGFMNGGIDRAYTQRFGQQLETRLRERIRSHWDGEMPVGVALAIGTGANDIPTLICAPTLRAPVSVAGTLNAYFAFRAVLRTIQRLNASQPGTVRAVACPGLGTGTGEMPEAICAKQMHAAYLEVMGGQPFEPSGVNDALVQHYRLLRTD</sequence>
<name>A0A6M5YR69_9BACT</name>
<dbReference type="InterPro" id="IPR002589">
    <property type="entry name" value="Macro_dom"/>
</dbReference>
<reference evidence="3" key="1">
    <citation type="submission" date="2020-05" db="EMBL/GenBank/DDBJ databases">
        <title>Frigoriglobus tundricola gen. nov., sp. nov., a psychrotolerant cellulolytic planctomycete of the family Gemmataceae with two divergent copies of 16S rRNA gene.</title>
        <authorList>
            <person name="Kulichevskaya I.S."/>
            <person name="Ivanova A.A."/>
            <person name="Naumoff D.G."/>
            <person name="Beletsky A.V."/>
            <person name="Rijpstra W.I.C."/>
            <person name="Sinninghe Damste J.S."/>
            <person name="Mardanov A.V."/>
            <person name="Ravin N.V."/>
            <person name="Dedysh S.N."/>
        </authorList>
    </citation>
    <scope>NUCLEOTIDE SEQUENCE [LARGE SCALE GENOMIC DNA]</scope>
    <source>
        <strain evidence="3">PL17</strain>
    </source>
</reference>
<dbReference type="PROSITE" id="PS51154">
    <property type="entry name" value="MACRO"/>
    <property type="match status" value="1"/>
</dbReference>
<dbReference type="RefSeq" id="WP_171472103.1">
    <property type="nucleotide sequence ID" value="NZ_CP053452.2"/>
</dbReference>
<dbReference type="InterPro" id="IPR043472">
    <property type="entry name" value="Macro_dom-like"/>
</dbReference>
<dbReference type="SUPFAM" id="SSF52949">
    <property type="entry name" value="Macro domain-like"/>
    <property type="match status" value="1"/>
</dbReference>
<organism evidence="2 3">
    <name type="scientific">Frigoriglobus tundricola</name>
    <dbReference type="NCBI Taxonomy" id="2774151"/>
    <lineage>
        <taxon>Bacteria</taxon>
        <taxon>Pseudomonadati</taxon>
        <taxon>Planctomycetota</taxon>
        <taxon>Planctomycetia</taxon>
        <taxon>Gemmatales</taxon>
        <taxon>Gemmataceae</taxon>
        <taxon>Frigoriglobus</taxon>
    </lineage>
</organism>
<dbReference type="AlphaFoldDB" id="A0A6M5YR69"/>
<accession>A0A6M5YR69</accession>
<evidence type="ECO:0000259" key="1">
    <source>
        <dbReference type="PROSITE" id="PS51154"/>
    </source>
</evidence>
<dbReference type="EMBL" id="CP053452">
    <property type="protein sequence ID" value="QJW96545.1"/>
    <property type="molecule type" value="Genomic_DNA"/>
</dbReference>
<dbReference type="KEGG" id="ftj:FTUN_4102"/>
<dbReference type="SMART" id="SM00506">
    <property type="entry name" value="A1pp"/>
    <property type="match status" value="1"/>
</dbReference>
<protein>
    <recommendedName>
        <fullName evidence="1">Macro domain-containing protein</fullName>
    </recommendedName>
</protein>
<dbReference type="Gene3D" id="3.40.220.10">
    <property type="entry name" value="Leucine Aminopeptidase, subunit E, domain 1"/>
    <property type="match status" value="1"/>
</dbReference>
<feature type="domain" description="Macro" evidence="1">
    <location>
        <begin position="16"/>
        <end position="200"/>
    </location>
</feature>
<gene>
    <name evidence="2" type="ORF">FTUN_4102</name>
</gene>
<proteinExistence type="predicted"/>
<evidence type="ECO:0000313" key="3">
    <source>
        <dbReference type="Proteomes" id="UP000503447"/>
    </source>
</evidence>
<dbReference type="Proteomes" id="UP000503447">
    <property type="component" value="Chromosome"/>
</dbReference>
<evidence type="ECO:0000313" key="2">
    <source>
        <dbReference type="EMBL" id="QJW96545.1"/>
    </source>
</evidence>